<evidence type="ECO:0000313" key="2">
    <source>
        <dbReference type="EMBL" id="QBH12578.1"/>
    </source>
</evidence>
<dbReference type="Pfam" id="PF01966">
    <property type="entry name" value="HD"/>
    <property type="match status" value="1"/>
</dbReference>
<dbReference type="Proteomes" id="UP000248798">
    <property type="component" value="Unassembled WGS sequence"/>
</dbReference>
<dbReference type="InterPro" id="IPR006674">
    <property type="entry name" value="HD_domain"/>
</dbReference>
<name>A0A328FIL1_9BACT</name>
<accession>A0A328FIL1</accession>
<dbReference type="Proteomes" id="UP000293902">
    <property type="component" value="Chromosome"/>
</dbReference>
<keyword evidence="5" id="KW-1185">Reference proteome</keyword>
<reference evidence="2 5" key="2">
    <citation type="submission" date="2019-02" db="EMBL/GenBank/DDBJ databases">
        <title>Complete genome sequence of Desulfobacter hydrogenophilus AcRS1.</title>
        <authorList>
            <person name="Marietou A."/>
            <person name="Lund M.B."/>
            <person name="Marshall I.P.G."/>
            <person name="Schreiber L."/>
            <person name="Jorgensen B."/>
        </authorList>
    </citation>
    <scope>NUCLEOTIDE SEQUENCE [LARGE SCALE GENOMIC DNA]</scope>
    <source>
        <strain evidence="2 5">AcRS1</strain>
    </source>
</reference>
<dbReference type="RefSeq" id="WP_111954076.1">
    <property type="nucleotide sequence ID" value="NZ_CP036313.1"/>
</dbReference>
<gene>
    <name evidence="3" type="ORF">DO021_04320</name>
    <name evidence="2" type="ORF">EYB58_06400</name>
</gene>
<dbReference type="AlphaFoldDB" id="A0A328FIL1"/>
<sequence>MIELRISIDKLIDIVRQGGQVKTGVDVYDSNGTLLLAKNVMVNKTKPLKFLRNNGLRHVPVASNGGVFDASGNKIELGSADMPHPLPDSFLYPEPIKTQNVTDRLKEILELRRLAESISIKAQAIIKNAVNQIRQTQGEFDVDAVSKQASELASFAEHKNHPFAYTPREWFFYDDYFYNHATNVCALGSQVLHRFNSAFSKIMEKSLWSSPALAGNGSSGMFSYYYPEEIDEMSFGLFIYDLGKSMVPENLLNKTSALSKDETELLRRHASDFGFMVIEKNHLSSTVLSNMIRYHHGPLYEEEPGCYPLGLECGMMPPYVRICKLMDIYDAMISKRCYQDAVNQVTAVTGLFRSYVHKDPILQFILHAFVKTVGLYPPGSIVFLKNGQMAYVLENEGPLVLPFTDKNQVPLTSGPDPFNAGKQTGVLAIDSDRSIRQPKKIWDCLPAFIREIALPKDQVAAAVAAISTI</sequence>
<dbReference type="PANTHER" id="PTHR43155">
    <property type="entry name" value="CYCLIC DI-GMP PHOSPHODIESTERASE PA4108-RELATED"/>
    <property type="match status" value="1"/>
</dbReference>
<dbReference type="OrthoDB" id="5411109at2"/>
<dbReference type="EMBL" id="QLNI01000006">
    <property type="protein sequence ID" value="RAM03312.1"/>
    <property type="molecule type" value="Genomic_DNA"/>
</dbReference>
<dbReference type="InterPro" id="IPR003607">
    <property type="entry name" value="HD/PDEase_dom"/>
</dbReference>
<dbReference type="InterPro" id="IPR037522">
    <property type="entry name" value="HD_GYP_dom"/>
</dbReference>
<reference evidence="3 4" key="1">
    <citation type="submission" date="2018-06" db="EMBL/GenBank/DDBJ databases">
        <title>Complete Genome Sequence of Desulfobacter hydrogenophilus (DSM3380).</title>
        <authorList>
            <person name="Marietou A."/>
            <person name="Schreiber L."/>
            <person name="Marshall I."/>
            <person name="Jorgensen B."/>
        </authorList>
    </citation>
    <scope>NUCLEOTIDE SEQUENCE [LARGE SCALE GENOMIC DNA]</scope>
    <source>
        <strain evidence="3 4">DSM 3380</strain>
    </source>
</reference>
<evidence type="ECO:0000313" key="3">
    <source>
        <dbReference type="EMBL" id="RAM03312.1"/>
    </source>
</evidence>
<proteinExistence type="predicted"/>
<evidence type="ECO:0000313" key="4">
    <source>
        <dbReference type="Proteomes" id="UP000248798"/>
    </source>
</evidence>
<feature type="domain" description="HD-GYP" evidence="1">
    <location>
        <begin position="176"/>
        <end position="382"/>
    </location>
</feature>
<dbReference type="EMBL" id="CP036313">
    <property type="protein sequence ID" value="QBH12578.1"/>
    <property type="molecule type" value="Genomic_DNA"/>
</dbReference>
<evidence type="ECO:0000313" key="5">
    <source>
        <dbReference type="Proteomes" id="UP000293902"/>
    </source>
</evidence>
<dbReference type="Gene3D" id="1.10.3210.10">
    <property type="entry name" value="Hypothetical protein af1432"/>
    <property type="match status" value="1"/>
</dbReference>
<dbReference type="SUPFAM" id="SSF109604">
    <property type="entry name" value="HD-domain/PDEase-like"/>
    <property type="match status" value="1"/>
</dbReference>
<dbReference type="PANTHER" id="PTHR43155:SF2">
    <property type="entry name" value="CYCLIC DI-GMP PHOSPHODIESTERASE PA4108"/>
    <property type="match status" value="1"/>
</dbReference>
<dbReference type="CDD" id="cd00077">
    <property type="entry name" value="HDc"/>
    <property type="match status" value="1"/>
</dbReference>
<evidence type="ECO:0000259" key="1">
    <source>
        <dbReference type="PROSITE" id="PS51832"/>
    </source>
</evidence>
<dbReference type="PROSITE" id="PS51832">
    <property type="entry name" value="HD_GYP"/>
    <property type="match status" value="1"/>
</dbReference>
<protein>
    <submittedName>
        <fullName evidence="3">Diguanylate cyclase</fullName>
    </submittedName>
    <submittedName>
        <fullName evidence="2">HD domain-containing protein</fullName>
    </submittedName>
</protein>
<organism evidence="3 4">
    <name type="scientific">Desulfobacter hydrogenophilus</name>
    <dbReference type="NCBI Taxonomy" id="2291"/>
    <lineage>
        <taxon>Bacteria</taxon>
        <taxon>Pseudomonadati</taxon>
        <taxon>Thermodesulfobacteriota</taxon>
        <taxon>Desulfobacteria</taxon>
        <taxon>Desulfobacterales</taxon>
        <taxon>Desulfobacteraceae</taxon>
        <taxon>Desulfobacter</taxon>
    </lineage>
</organism>